<sequence>MKSKNLGEGGSSGRAACLARKSNTKSISLEMSLSEVVYEQSPPILTSEGLYSAVKVVDVTGDTEVNCTAKFDSITRTASTTGTVSWYSCNLPLGAVSSSTDSGVEKVNMLSMAVLGLRVLLAKTIAFNTLMTIKLFLF</sequence>
<gene>
    <name evidence="1" type="primary">Trdc</name>
    <name evidence="1" type="ORF">TRILEU_R09374</name>
</gene>
<comment type="caution">
    <text evidence="1">The sequence shown here is derived from an EMBL/GenBank/DDBJ whole genome shotgun (WGS) entry which is preliminary data.</text>
</comment>
<proteinExistence type="predicted"/>
<dbReference type="Proteomes" id="UP000627253">
    <property type="component" value="Unassembled WGS sequence"/>
</dbReference>
<feature type="non-terminal residue" evidence="1">
    <location>
        <position position="138"/>
    </location>
</feature>
<name>A0A852JDZ6_9PICI</name>
<keyword evidence="2" id="KW-1185">Reference proteome</keyword>
<dbReference type="AlphaFoldDB" id="A0A852JDZ6"/>
<dbReference type="OrthoDB" id="9945861at2759"/>
<evidence type="ECO:0000313" key="2">
    <source>
        <dbReference type="Proteomes" id="UP000627253"/>
    </source>
</evidence>
<feature type="non-terminal residue" evidence="1">
    <location>
        <position position="1"/>
    </location>
</feature>
<accession>A0A852JDZ6</accession>
<reference evidence="1" key="1">
    <citation type="submission" date="2020-02" db="EMBL/GenBank/DDBJ databases">
        <title>Bird 10,000 Genomes (B10K) Project - Family phase.</title>
        <authorList>
            <person name="Zhang G."/>
        </authorList>
    </citation>
    <scope>NUCLEOTIDE SEQUENCE</scope>
    <source>
        <strain evidence="1">B10K-DU-002-37</strain>
        <tissue evidence="1">Muscle</tissue>
    </source>
</reference>
<dbReference type="EMBL" id="WAAF01019193">
    <property type="protein sequence ID" value="NXX50400.1"/>
    <property type="molecule type" value="Genomic_DNA"/>
</dbReference>
<organism evidence="1 2">
    <name type="scientific">Tricholaema leucomelas</name>
    <name type="common">pied barbet</name>
    <dbReference type="NCBI Taxonomy" id="240729"/>
    <lineage>
        <taxon>Eukaryota</taxon>
        <taxon>Metazoa</taxon>
        <taxon>Chordata</taxon>
        <taxon>Craniata</taxon>
        <taxon>Vertebrata</taxon>
        <taxon>Euteleostomi</taxon>
        <taxon>Archelosauria</taxon>
        <taxon>Archosauria</taxon>
        <taxon>Dinosauria</taxon>
        <taxon>Saurischia</taxon>
        <taxon>Theropoda</taxon>
        <taxon>Coelurosauria</taxon>
        <taxon>Aves</taxon>
        <taxon>Neognathae</taxon>
        <taxon>Neoaves</taxon>
        <taxon>Telluraves</taxon>
        <taxon>Coraciimorphae</taxon>
        <taxon>Piciformes</taxon>
        <taxon>Lybiidae</taxon>
        <taxon>Tricholaema lacrymosa</taxon>
    </lineage>
</organism>
<protein>
    <submittedName>
        <fullName evidence="1">TRDC protein</fullName>
    </submittedName>
</protein>
<evidence type="ECO:0000313" key="1">
    <source>
        <dbReference type="EMBL" id="NXX50400.1"/>
    </source>
</evidence>